<dbReference type="Gene3D" id="3.40.50.720">
    <property type="entry name" value="NAD(P)-binding Rossmann-like Domain"/>
    <property type="match status" value="1"/>
</dbReference>
<organism evidence="3 4">
    <name type="scientific">Cecembia rubra</name>
    <dbReference type="NCBI Taxonomy" id="1485585"/>
    <lineage>
        <taxon>Bacteria</taxon>
        <taxon>Pseudomonadati</taxon>
        <taxon>Bacteroidota</taxon>
        <taxon>Cytophagia</taxon>
        <taxon>Cytophagales</taxon>
        <taxon>Cyclobacteriaceae</taxon>
        <taxon>Cecembia</taxon>
    </lineage>
</organism>
<proteinExistence type="inferred from homology"/>
<dbReference type="Proteomes" id="UP000240708">
    <property type="component" value="Unassembled WGS sequence"/>
</dbReference>
<dbReference type="Pfam" id="PF02719">
    <property type="entry name" value="Polysacc_synt_2"/>
    <property type="match status" value="1"/>
</dbReference>
<name>A0A2P8EAU6_9BACT</name>
<dbReference type="InterPro" id="IPR051203">
    <property type="entry name" value="Polysaccharide_Synthase-Rel"/>
</dbReference>
<dbReference type="InterPro" id="IPR036291">
    <property type="entry name" value="NAD(P)-bd_dom_sf"/>
</dbReference>
<evidence type="ECO:0000313" key="4">
    <source>
        <dbReference type="Proteomes" id="UP000240708"/>
    </source>
</evidence>
<dbReference type="SUPFAM" id="SSF51735">
    <property type="entry name" value="NAD(P)-binding Rossmann-fold domains"/>
    <property type="match status" value="1"/>
</dbReference>
<dbReference type="RefSeq" id="WP_106566507.1">
    <property type="nucleotide sequence ID" value="NZ_PYGF01000002.1"/>
</dbReference>
<accession>A0A2P8EAU6</accession>
<dbReference type="PANTHER" id="PTHR43318:SF1">
    <property type="entry name" value="POLYSACCHARIDE BIOSYNTHESIS PROTEIN EPSC-RELATED"/>
    <property type="match status" value="1"/>
</dbReference>
<evidence type="ECO:0000259" key="2">
    <source>
        <dbReference type="Pfam" id="PF02719"/>
    </source>
</evidence>
<gene>
    <name evidence="3" type="ORF">CLV48_102411</name>
</gene>
<evidence type="ECO:0000256" key="1">
    <source>
        <dbReference type="ARBA" id="ARBA00007430"/>
    </source>
</evidence>
<feature type="domain" description="Polysaccharide biosynthesis protein CapD-like" evidence="2">
    <location>
        <begin position="72"/>
        <end position="231"/>
    </location>
</feature>
<dbReference type="PANTHER" id="PTHR43318">
    <property type="entry name" value="UDP-N-ACETYLGLUCOSAMINE 4,6-DEHYDRATASE"/>
    <property type="match status" value="1"/>
</dbReference>
<comment type="similarity">
    <text evidence="1">Belongs to the polysaccharide synthase family.</text>
</comment>
<dbReference type="OrthoDB" id="9779041at2"/>
<reference evidence="3 4" key="1">
    <citation type="submission" date="2018-03" db="EMBL/GenBank/DDBJ databases">
        <title>Genomic Encyclopedia of Archaeal and Bacterial Type Strains, Phase II (KMG-II): from individual species to whole genera.</title>
        <authorList>
            <person name="Goeker M."/>
        </authorList>
    </citation>
    <scope>NUCLEOTIDE SEQUENCE [LARGE SCALE GENOMIC DNA]</scope>
    <source>
        <strain evidence="3 4">DSM 28057</strain>
    </source>
</reference>
<evidence type="ECO:0000313" key="3">
    <source>
        <dbReference type="EMBL" id="PSL06593.1"/>
    </source>
</evidence>
<protein>
    <submittedName>
        <fullName evidence="3">Polysaccharide biosynthesis protein</fullName>
    </submittedName>
</protein>
<dbReference type="EMBL" id="PYGF01000002">
    <property type="protein sequence ID" value="PSL06593.1"/>
    <property type="molecule type" value="Genomic_DNA"/>
</dbReference>
<comment type="caution">
    <text evidence="3">The sequence shown here is derived from an EMBL/GenBank/DDBJ whole genome shotgun (WGS) entry which is preliminary data.</text>
</comment>
<keyword evidence="4" id="KW-1185">Reference proteome</keyword>
<sequence>MVHTILKKIWHYSGLFEKEENYDILVELTQELIILYDQQGRLLENPFESARKRTLSLPVDELKKELKNKVCLVTGGLGSVGTTLVDDLLKFEVSKVFVLDIKPFSFQKRLFYADKVEFIHIDIRDEISLAKCLKKIQPEIVFHTAAVRDPGYAERNILETVQTNIIGTWNLVKACENSISVKNFVFTSTGKASRYFTQEIYASTKKICENILDAFSRTSKIKYSMVRFTHIYCNSLMNNELKNSSKSLDYVKIHSPGKFVTAQNLTEASYLLLNALINAESKICNFLLVKNLEWPVESLELALYYIKNSGRRIPIVFTGNPKGYSEKFFRGQLDWNKPQELNLLINVYENQKREINKAGDILISSIVPCEKRLLFELIQNLKSSLRPNEQKENLLSGLEKIFIDSLKYVNKKDTFNILKWGISPKFLVAEDTTLENYGHIYPILVNSLVGSEHYEEVQKLLKEAKEIQDLKNENYILKDAS</sequence>
<dbReference type="InterPro" id="IPR003869">
    <property type="entry name" value="Polysac_CapD-like"/>
</dbReference>
<dbReference type="AlphaFoldDB" id="A0A2P8EAU6"/>